<evidence type="ECO:0000259" key="18">
    <source>
        <dbReference type="PROSITE" id="PS50089"/>
    </source>
</evidence>
<keyword evidence="12 16" id="KW-0833">Ubl conjugation pathway</keyword>
<comment type="subunit">
    <text evidence="16">Component of the ribosome quality control complex (RQC).</text>
</comment>
<feature type="region of interest" description="Disordered" evidence="17">
    <location>
        <begin position="1"/>
        <end position="59"/>
    </location>
</feature>
<keyword evidence="10" id="KW-0677">Repeat</keyword>
<comment type="subcellular location">
    <subcellularLocation>
        <location evidence="2">Cytoplasm</location>
        <location evidence="2">Cytosol</location>
    </subcellularLocation>
</comment>
<comment type="pathway">
    <text evidence="3 16">Protein modification; protein ubiquitination.</text>
</comment>
<evidence type="ECO:0000256" key="14">
    <source>
        <dbReference type="ARBA" id="ARBA00055150"/>
    </source>
</evidence>
<dbReference type="GO" id="GO:1990112">
    <property type="term" value="C:RQC complex"/>
    <property type="evidence" value="ECO:0007669"/>
    <property type="project" value="UniProtKB-UniRule"/>
</dbReference>
<comment type="function">
    <text evidence="16">E3 ubiquitin-protein ligase. Component of the ribosome quality control complex (RQC), a ribosome-associated complex that mediates ubiquitination and extraction of incompletely synthesized nascent chains for proteasomal degradation.</text>
</comment>
<comment type="function">
    <text evidence="14">E3 ubiquitin-protein ligase component of the ribosome quality control complex (RQC), a ribosome-associated complex that mediates ubiquitination and extraction of incompletely synthesized nascent chains for proteasomal degradation. Mediates ubiquitination of proteins derived from mRNAs lacking stop codons (non-stop proteins) and other translation arrest products induced by poly-lysine sequences and tandem rare codons. Ubiquitination leads to CDC48 recruitment for extraction and degradation of the incomplete translation product. May indirectly play a role in chromatin function and transcription.</text>
</comment>
<proteinExistence type="inferred from homology"/>
<evidence type="ECO:0000256" key="9">
    <source>
        <dbReference type="ARBA" id="ARBA00022723"/>
    </source>
</evidence>
<evidence type="ECO:0000256" key="12">
    <source>
        <dbReference type="ARBA" id="ARBA00022786"/>
    </source>
</evidence>
<keyword evidence="20" id="KW-1185">Reference proteome</keyword>
<reference evidence="19 20" key="1">
    <citation type="journal article" date="2012" name="Science">
        <title>The Paleozoic origin of enzymatic lignin decomposition reconstructed from 31 fungal genomes.</title>
        <authorList>
            <person name="Floudas D."/>
            <person name="Binder M."/>
            <person name="Riley R."/>
            <person name="Barry K."/>
            <person name="Blanchette R.A."/>
            <person name="Henrissat B."/>
            <person name="Martinez A.T."/>
            <person name="Otillar R."/>
            <person name="Spatafora J.W."/>
            <person name="Yadav J.S."/>
            <person name="Aerts A."/>
            <person name="Benoit I."/>
            <person name="Boyd A."/>
            <person name="Carlson A."/>
            <person name="Copeland A."/>
            <person name="Coutinho P.M."/>
            <person name="de Vries R.P."/>
            <person name="Ferreira P."/>
            <person name="Findley K."/>
            <person name="Foster B."/>
            <person name="Gaskell J."/>
            <person name="Glotzer D."/>
            <person name="Gorecki P."/>
            <person name="Heitman J."/>
            <person name="Hesse C."/>
            <person name="Hori C."/>
            <person name="Igarashi K."/>
            <person name="Jurgens J.A."/>
            <person name="Kallen N."/>
            <person name="Kersten P."/>
            <person name="Kohler A."/>
            <person name="Kuees U."/>
            <person name="Kumar T.K.A."/>
            <person name="Kuo A."/>
            <person name="LaButti K."/>
            <person name="Larrondo L.F."/>
            <person name="Lindquist E."/>
            <person name="Ling A."/>
            <person name="Lombard V."/>
            <person name="Lucas S."/>
            <person name="Lundell T."/>
            <person name="Martin R."/>
            <person name="McLaughlin D.J."/>
            <person name="Morgenstern I."/>
            <person name="Morin E."/>
            <person name="Murat C."/>
            <person name="Nagy L.G."/>
            <person name="Nolan M."/>
            <person name="Ohm R.A."/>
            <person name="Patyshakuliyeva A."/>
            <person name="Rokas A."/>
            <person name="Ruiz-Duenas F.J."/>
            <person name="Sabat G."/>
            <person name="Salamov A."/>
            <person name="Samejima M."/>
            <person name="Schmutz J."/>
            <person name="Slot J.C."/>
            <person name="St John F."/>
            <person name="Stenlid J."/>
            <person name="Sun H."/>
            <person name="Sun S."/>
            <person name="Syed K."/>
            <person name="Tsang A."/>
            <person name="Wiebenga A."/>
            <person name="Young D."/>
            <person name="Pisabarro A."/>
            <person name="Eastwood D.C."/>
            <person name="Martin F."/>
            <person name="Cullen D."/>
            <person name="Grigoriev I.V."/>
            <person name="Hibbett D.S."/>
        </authorList>
    </citation>
    <scope>NUCLEOTIDE SEQUENCE [LARGE SCALE GENOMIC DNA]</scope>
    <source>
        <strain evidence="19 20">MD-104</strain>
    </source>
</reference>
<dbReference type="OMA" id="QWITSDE"/>
<dbReference type="GO" id="GO:0008270">
    <property type="term" value="F:zinc ion binding"/>
    <property type="evidence" value="ECO:0007669"/>
    <property type="project" value="UniProtKB-KW"/>
</dbReference>
<dbReference type="PANTHER" id="PTHR12389">
    <property type="entry name" value="ZINC FINGER PROTEIN 294"/>
    <property type="match status" value="1"/>
</dbReference>
<keyword evidence="7" id="KW-0963">Cytoplasm</keyword>
<dbReference type="STRING" id="742152.A0A2H3K6S9"/>
<dbReference type="InterPro" id="IPR013083">
    <property type="entry name" value="Znf_RING/FYVE/PHD"/>
</dbReference>
<feature type="domain" description="RING-type" evidence="18">
    <location>
        <begin position="1816"/>
        <end position="1863"/>
    </location>
</feature>
<evidence type="ECO:0000313" key="19">
    <source>
        <dbReference type="EMBL" id="PCH44774.1"/>
    </source>
</evidence>
<dbReference type="CDD" id="cd16491">
    <property type="entry name" value="RING-CH-C4HC3_LTN1"/>
    <property type="match status" value="1"/>
</dbReference>
<dbReference type="SUPFAM" id="SSF57850">
    <property type="entry name" value="RING/U-box"/>
    <property type="match status" value="1"/>
</dbReference>
<evidence type="ECO:0000256" key="6">
    <source>
        <dbReference type="ARBA" id="ARBA00017157"/>
    </source>
</evidence>
<evidence type="ECO:0000256" key="2">
    <source>
        <dbReference type="ARBA" id="ARBA00004514"/>
    </source>
</evidence>
<evidence type="ECO:0000256" key="15">
    <source>
        <dbReference type="PROSITE-ProRule" id="PRU00175"/>
    </source>
</evidence>
<feature type="compositionally biased region" description="Low complexity" evidence="17">
    <location>
        <begin position="1"/>
        <end position="11"/>
    </location>
</feature>
<dbReference type="GO" id="GO:0016567">
    <property type="term" value="P:protein ubiquitination"/>
    <property type="evidence" value="ECO:0007669"/>
    <property type="project" value="UniProtKB-UniPathway"/>
</dbReference>
<evidence type="ECO:0000256" key="8">
    <source>
        <dbReference type="ARBA" id="ARBA00022679"/>
    </source>
</evidence>
<dbReference type="FunFam" id="3.30.40.10:FF:000038">
    <property type="entry name" value="E3 ubiquitin-protein ligase listerin"/>
    <property type="match status" value="1"/>
</dbReference>
<feature type="compositionally biased region" description="Acidic residues" evidence="17">
    <location>
        <begin position="494"/>
        <end position="514"/>
    </location>
</feature>
<keyword evidence="11 15" id="KW-0863">Zinc-finger</keyword>
<dbReference type="Pfam" id="PF22958">
    <property type="entry name" value="Ltn1_1st"/>
    <property type="match status" value="1"/>
</dbReference>
<dbReference type="EMBL" id="KB468168">
    <property type="protein sequence ID" value="PCH44774.1"/>
    <property type="molecule type" value="Genomic_DNA"/>
</dbReference>
<dbReference type="InterPro" id="IPR016024">
    <property type="entry name" value="ARM-type_fold"/>
</dbReference>
<evidence type="ECO:0000256" key="3">
    <source>
        <dbReference type="ARBA" id="ARBA00004906"/>
    </source>
</evidence>
<evidence type="ECO:0000313" key="20">
    <source>
        <dbReference type="Proteomes" id="UP000218811"/>
    </source>
</evidence>
<dbReference type="UniPathway" id="UPA00143"/>
<dbReference type="Pfam" id="PF13639">
    <property type="entry name" value="zf-RING_2"/>
    <property type="match status" value="1"/>
</dbReference>
<dbReference type="InterPro" id="IPR054476">
    <property type="entry name" value="Ltn1_N"/>
</dbReference>
<accession>A0A2H3K6S9</accession>
<evidence type="ECO:0000256" key="5">
    <source>
        <dbReference type="ARBA" id="ARBA00012483"/>
    </source>
</evidence>
<organism evidence="19 20">
    <name type="scientific">Wolfiporia cocos (strain MD-104)</name>
    <name type="common">Brown rot fungus</name>
    <dbReference type="NCBI Taxonomy" id="742152"/>
    <lineage>
        <taxon>Eukaryota</taxon>
        <taxon>Fungi</taxon>
        <taxon>Dikarya</taxon>
        <taxon>Basidiomycota</taxon>
        <taxon>Agaricomycotina</taxon>
        <taxon>Agaricomycetes</taxon>
        <taxon>Polyporales</taxon>
        <taxon>Phaeolaceae</taxon>
        <taxon>Wolfiporia</taxon>
    </lineage>
</organism>
<evidence type="ECO:0000256" key="13">
    <source>
        <dbReference type="ARBA" id="ARBA00022833"/>
    </source>
</evidence>
<dbReference type="Gene3D" id="3.30.40.10">
    <property type="entry name" value="Zinc/RING finger domain, C3HC4 (zinc finger)"/>
    <property type="match status" value="1"/>
</dbReference>
<dbReference type="OrthoDB" id="6108at2759"/>
<feature type="compositionally biased region" description="Basic residues" evidence="17">
    <location>
        <begin position="12"/>
        <end position="21"/>
    </location>
</feature>
<keyword evidence="8 16" id="KW-0808">Transferase</keyword>
<evidence type="ECO:0000256" key="17">
    <source>
        <dbReference type="SAM" id="MobiDB-lite"/>
    </source>
</evidence>
<dbReference type="InterPro" id="IPR001841">
    <property type="entry name" value="Znf_RING"/>
</dbReference>
<dbReference type="GO" id="GO:0005829">
    <property type="term" value="C:cytosol"/>
    <property type="evidence" value="ECO:0007669"/>
    <property type="project" value="UniProtKB-SubCell"/>
</dbReference>
<dbReference type="PANTHER" id="PTHR12389:SF0">
    <property type="entry name" value="E3 UBIQUITIN-PROTEIN LIGASE LISTERIN"/>
    <property type="match status" value="1"/>
</dbReference>
<keyword evidence="9 16" id="KW-0479">Metal-binding</keyword>
<feature type="region of interest" description="Disordered" evidence="17">
    <location>
        <begin position="257"/>
        <end position="335"/>
    </location>
</feature>
<dbReference type="Pfam" id="PF23009">
    <property type="entry name" value="UBC_like"/>
    <property type="match status" value="1"/>
</dbReference>
<gene>
    <name evidence="19" type="ORF">WOLCODRAFT_145160</name>
</gene>
<dbReference type="InterPro" id="IPR054478">
    <property type="entry name" value="LTN1_UBC"/>
</dbReference>
<dbReference type="PROSITE" id="PS50089">
    <property type="entry name" value="ZF_RING_2"/>
    <property type="match status" value="1"/>
</dbReference>
<dbReference type="InterPro" id="IPR039804">
    <property type="entry name" value="RING-CH-C4HC3_LTN1"/>
</dbReference>
<evidence type="ECO:0000256" key="1">
    <source>
        <dbReference type="ARBA" id="ARBA00000900"/>
    </source>
</evidence>
<dbReference type="InterPro" id="IPR054477">
    <property type="entry name" value="LTN1_E3_ligase_6th"/>
</dbReference>
<sequence length="1885" mass="207387">MAKGKSSASSATRKKHARKAAAVHGEPAADPAVPKEKKAKGKDKRSKNEPRKKVYIPPVKPAPVRLDPLDTLGLAQTLPPELTVVLRRLAKKDGVTKRRALEELVTWIDRAGAEGENETQEVLAEMVPVWLHHLPFLLLHPTRGIRQLATSLHSSLLTIPHTSARLLSYILSELEYDQQDCILGTWLLATYDVDRQTAARARETWAAHTAFLVPNNTNASSTGSIPRADKLTLDRATLTRLWSFLLRALRDPGGLYAALNPTQPSTQPVELPSSRSQPRKGSPQQKKGAAPTPPRKGPLARMAEEDARRSPSPGAEGGVSPRAEDEEESEGDRRARLRVGACGAVGWVLGALAEHGSVGGEGEAEKEKEKEKEDALDAALAPLADPLLWTILHPAQHPPFSPSADGFGHDQPGVRSAAWSLLHALLKTCKAVGRIGADARLLMTLSRVVLRSAWVELDVGVRGVLWVPVLIFLRDFPQCWEIEAAPDASRGDAGDAESDEEDEDDEDEGDEEEDRQQSQAAEARGEQGRPVRSTAWREFMDFLALGCSGAPVQGYPAVLVVLSTVPDSILFTPGDQSSSSSIPCEELLVNFWAALDGRALSGLDRKATNKAFLEALCECVVLIVRRLMRPTTDSTRKPGTTSEGDSRTLVSAQVQRIWDELCAKRIRLSGALAGACLARLVEGMWRADARLFDAAWTPLAAGVRAVSAAPAQAPAKMEVGLFIDVVKTLRQHFDASAAGQEHSGGSQGTEGDVKGRTPREAVRELVDEVAEEAIARCESVLAGTRGDEVQGEVVSSVVKVLEGFPDAVFSKAELVQRLDSGLLSNTPRLLALSSDLLVTYLKYNSGNEASCNTLWQRVLDALSEHPEHLQPLLSAAHELPEYLKPQADEGDLSGLVNGFVESMLIGEGKENIETLKLLLLEPDHFLHKGRAESIVGTLATAVTDRLHMTMRDASVDLSVFDGPLSIFRGYIERGIPRSASSQGRENVNNFAEQLMPEIFLYAHLLPLCRAVEHFRLTMAQSLWSAWQHGAPEEVRARAMHAVSRRIREVLADCESIATPDQIVRMLTESYTGDILKDVFPTAQEMASMLETLPSCPADASIAVLDPLVPLCSPGDEQLLSPDHGPYSSDGFSSYARISYGLLLYLLNDRHTAKTNAWTLRHFLALSLYAEELLVLGTSSNPVFTTSVARSILEDVKSKVNRLSAYLLSSVQPGWHAAVVSTIMADRPDPGLDSVGRLVAELVRQAQRIDTVRESRILYSILQHALDEATTAEAEQWILLARKTERTARQMSLAILYAVTQYAPEPPILDRYRNELAAGMMGVPASKANAEGLWLLRRLAASAPDPESDVIFLPQQRAVNVLKACQQWITADEDLEEEVDSAMTLVFLPLAPILQNVPGGHWDLMFDVLENNLEDVSLTEPDTLVTLSRTLRLFMATEDLASTNKALREMWQQRRLTCLTLIRDLVTAKPEPSQISKPLSVCRELALQALQDIPDTLLNHSMLSKEREQLCHLVMDTSVEVQKSAYSILREVARKYTEHMVIEAAVDTEVATRIELPVELIKILVRSPDPSLDPESEPLTGYCLAWMLTFDLFSDASFGVKSQFISQLRDLALVGTHLLPCLFSILGLYAGSTPFKLGIWEIDQYDLDLYTADSLCLSLLSAHIYYRALLTVPTLVRSWLSDCRDRQLALSVSSYTARNFSPALIHAELVHVRDPEATTEAADEAFNVRVASAVNEATASYSVDERQLEVTVRFPVDYPLHGIEIRNSTRIGVPEEKWRAWILGLQQILSYRSGSIVDGFGFFKRNIISLFEGLTECAICYSIVSATDGSLPRKPCKTCKNRFHAGCLYTWFSTSHSSNCPLCRSEIMLEAGQRRRFAIDRETRET</sequence>
<protein>
    <recommendedName>
        <fullName evidence="6 16">E3 ubiquitin-protein ligase listerin</fullName>
        <ecNumber evidence="5 16">2.3.2.27</ecNumber>
    </recommendedName>
    <alternativeName>
        <fullName evidence="16">RING-type E3 ubiquitin transferase listerin</fullName>
    </alternativeName>
</protein>
<dbReference type="EC" id="2.3.2.27" evidence="5 16"/>
<comment type="catalytic activity">
    <reaction evidence="1 16">
        <text>S-ubiquitinyl-[E2 ubiquitin-conjugating enzyme]-L-cysteine + [acceptor protein]-L-lysine = [E2 ubiquitin-conjugating enzyme]-L-cysteine + N(6)-ubiquitinyl-[acceptor protein]-L-lysine.</text>
        <dbReference type="EC" id="2.3.2.27"/>
    </reaction>
</comment>
<dbReference type="GO" id="GO:1990116">
    <property type="term" value="P:ribosome-associated ubiquitin-dependent protein catabolic process"/>
    <property type="evidence" value="ECO:0007669"/>
    <property type="project" value="UniProtKB-UniRule"/>
</dbReference>
<dbReference type="GO" id="GO:0072344">
    <property type="term" value="P:rescue of stalled ribosome"/>
    <property type="evidence" value="ECO:0007669"/>
    <property type="project" value="UniProtKB-UniRule"/>
</dbReference>
<dbReference type="SMART" id="SM00744">
    <property type="entry name" value="RINGv"/>
    <property type="match status" value="1"/>
</dbReference>
<keyword evidence="13 16" id="KW-0862">Zinc</keyword>
<dbReference type="SUPFAM" id="SSF48371">
    <property type="entry name" value="ARM repeat"/>
    <property type="match status" value="1"/>
</dbReference>
<dbReference type="InterPro" id="IPR011016">
    <property type="entry name" value="Znf_RING-CH"/>
</dbReference>
<dbReference type="SMART" id="SM01197">
    <property type="entry name" value="FANCL_C"/>
    <property type="match status" value="1"/>
</dbReference>
<evidence type="ECO:0000256" key="11">
    <source>
        <dbReference type="ARBA" id="ARBA00022771"/>
    </source>
</evidence>
<dbReference type="InterPro" id="IPR039795">
    <property type="entry name" value="LTN1/Rkr1"/>
</dbReference>
<feature type="region of interest" description="Disordered" evidence="17">
    <location>
        <begin position="736"/>
        <end position="758"/>
    </location>
</feature>
<dbReference type="Pfam" id="PF22999">
    <property type="entry name" value="LTN1_E3_ligase_6th"/>
    <property type="match status" value="1"/>
</dbReference>
<evidence type="ECO:0000256" key="4">
    <source>
        <dbReference type="ARBA" id="ARBA00007997"/>
    </source>
</evidence>
<evidence type="ECO:0000256" key="7">
    <source>
        <dbReference type="ARBA" id="ARBA00022490"/>
    </source>
</evidence>
<evidence type="ECO:0000256" key="10">
    <source>
        <dbReference type="ARBA" id="ARBA00022737"/>
    </source>
</evidence>
<evidence type="ECO:0000256" key="16">
    <source>
        <dbReference type="RuleBase" id="RU367090"/>
    </source>
</evidence>
<dbReference type="GO" id="GO:0061630">
    <property type="term" value="F:ubiquitin protein ligase activity"/>
    <property type="evidence" value="ECO:0007669"/>
    <property type="project" value="UniProtKB-UniRule"/>
</dbReference>
<name>A0A2H3K6S9_WOLCO</name>
<comment type="similarity">
    <text evidence="4 16">Belongs to the LTN1 family.</text>
</comment>
<feature type="compositionally biased region" description="Polar residues" evidence="17">
    <location>
        <begin position="260"/>
        <end position="276"/>
    </location>
</feature>
<dbReference type="GO" id="GO:0043023">
    <property type="term" value="F:ribosomal large subunit binding"/>
    <property type="evidence" value="ECO:0007669"/>
    <property type="project" value="TreeGrafter"/>
</dbReference>
<feature type="region of interest" description="Disordered" evidence="17">
    <location>
        <begin position="485"/>
        <end position="530"/>
    </location>
</feature>
<dbReference type="Proteomes" id="UP000218811">
    <property type="component" value="Unassembled WGS sequence"/>
</dbReference>